<comment type="caution">
    <text evidence="6">The sequence shown here is derived from an EMBL/GenBank/DDBJ whole genome shotgun (WGS) entry which is preliminary data.</text>
</comment>
<keyword evidence="4" id="KW-0732">Signal</keyword>
<feature type="compositionally biased region" description="Polar residues" evidence="3">
    <location>
        <begin position="191"/>
        <end position="204"/>
    </location>
</feature>
<evidence type="ECO:0000256" key="1">
    <source>
        <dbReference type="ARBA" id="ARBA00022801"/>
    </source>
</evidence>
<keyword evidence="7" id="KW-1185">Reference proteome</keyword>
<dbReference type="InterPro" id="IPR050542">
    <property type="entry name" value="Glycosyl_Hydrlase18_Chitinase"/>
</dbReference>
<dbReference type="PANTHER" id="PTHR45708">
    <property type="entry name" value="ENDOCHITINASE"/>
    <property type="match status" value="1"/>
</dbReference>
<dbReference type="PROSITE" id="PS51910">
    <property type="entry name" value="GH18_2"/>
    <property type="match status" value="1"/>
</dbReference>
<organism evidence="6 7">
    <name type="scientific">Oculimacula yallundae</name>
    <dbReference type="NCBI Taxonomy" id="86028"/>
    <lineage>
        <taxon>Eukaryota</taxon>
        <taxon>Fungi</taxon>
        <taxon>Dikarya</taxon>
        <taxon>Ascomycota</taxon>
        <taxon>Pezizomycotina</taxon>
        <taxon>Leotiomycetes</taxon>
        <taxon>Helotiales</taxon>
        <taxon>Ploettnerulaceae</taxon>
        <taxon>Oculimacula</taxon>
    </lineage>
</organism>
<feature type="region of interest" description="Disordered" evidence="3">
    <location>
        <begin position="171"/>
        <end position="211"/>
    </location>
</feature>
<dbReference type="SUPFAM" id="SSF51445">
    <property type="entry name" value="(Trans)glycosidases"/>
    <property type="match status" value="1"/>
</dbReference>
<feature type="domain" description="GH18" evidence="5">
    <location>
        <begin position="342"/>
        <end position="646"/>
    </location>
</feature>
<protein>
    <recommendedName>
        <fullName evidence="5">GH18 domain-containing protein</fullName>
    </recommendedName>
</protein>
<dbReference type="EMBL" id="JAZHXI010000005">
    <property type="protein sequence ID" value="KAL2071538.1"/>
    <property type="molecule type" value="Genomic_DNA"/>
</dbReference>
<feature type="signal peptide" evidence="4">
    <location>
        <begin position="1"/>
        <end position="26"/>
    </location>
</feature>
<keyword evidence="1" id="KW-0378">Hydrolase</keyword>
<feature type="region of interest" description="Disordered" evidence="3">
    <location>
        <begin position="230"/>
        <end position="252"/>
    </location>
</feature>
<feature type="compositionally biased region" description="Low complexity" evidence="3">
    <location>
        <begin position="171"/>
        <end position="190"/>
    </location>
</feature>
<dbReference type="InterPro" id="IPR001223">
    <property type="entry name" value="Glyco_hydro18_cat"/>
</dbReference>
<feature type="compositionally biased region" description="Low complexity" evidence="3">
    <location>
        <begin position="278"/>
        <end position="296"/>
    </location>
</feature>
<dbReference type="Gene3D" id="3.20.20.80">
    <property type="entry name" value="Glycosidases"/>
    <property type="match status" value="1"/>
</dbReference>
<feature type="chain" id="PRO_5047168877" description="GH18 domain-containing protein" evidence="4">
    <location>
        <begin position="27"/>
        <end position="646"/>
    </location>
</feature>
<evidence type="ECO:0000256" key="3">
    <source>
        <dbReference type="SAM" id="MobiDB-lite"/>
    </source>
</evidence>
<dbReference type="PANTHER" id="PTHR45708:SF49">
    <property type="entry name" value="ENDOCHITINASE"/>
    <property type="match status" value="1"/>
</dbReference>
<sequence length="646" mass="66990">MLYHWRLFLSTLSISCLLEHGQLVSGGRILTPRLAVARRDVASAAVEVSNLGIFQQYVCPKDTDLVKRQSTTIAVPKSKLRDLLLQIRMLELQLIDIILNDGTEAGSDDSSDIAVPTFLTGIISASITTTIPIASLSSAISSVLLSTTPTALPSSAEVSSISSAISSALPSATSTASPSSTEVSSTPSPACSDSMSVSNANSIEGPSGVRTVRVTRTTTAITVTFTATPSSNATTDVAAPSTATTPSSNFTNTTSVAAFNTTASVPVSLSTSLTDSLLTTETPSSSSELVEPTPSLDTTTSQVISETITPAPVASMPGGGFIEVPNTGSPATGNSFNALSQRNVAVYFGQTAITGTTSLEAQCADPNIDIVILAFVVSQLNGGIYPTVNFGAACGGQTLEMNAQAPGLLSCPELAGNISTCQNTYGKKVLLSVGGATSQISFNGEEQARNFGDVLWNVFGPPGNIDAGLRPFGNVEVDGFDIDKEDRLPSFFGTLATTLRSHYAAHTAKAYYLSSAPQCPFPDASTPLDVLLLCDFVWVQFYNNAPCEIGSNGFAASVLQWSSALEASTMATKPRLYIGAPAFSAAGQSAYANIGSPEGMKGVAREVKEMNVPNLGGVMFWDGPEGRANVGGGMDIIAWAKEGLES</sequence>
<dbReference type="Pfam" id="PF00704">
    <property type="entry name" value="Glyco_hydro_18"/>
    <property type="match status" value="1"/>
</dbReference>
<dbReference type="InterPro" id="IPR017853">
    <property type="entry name" value="GH"/>
</dbReference>
<evidence type="ECO:0000313" key="7">
    <source>
        <dbReference type="Proteomes" id="UP001595075"/>
    </source>
</evidence>
<name>A0ABR4CNE4_9HELO</name>
<feature type="region of interest" description="Disordered" evidence="3">
    <location>
        <begin position="278"/>
        <end position="300"/>
    </location>
</feature>
<evidence type="ECO:0000259" key="5">
    <source>
        <dbReference type="PROSITE" id="PS51910"/>
    </source>
</evidence>
<dbReference type="Proteomes" id="UP001595075">
    <property type="component" value="Unassembled WGS sequence"/>
</dbReference>
<evidence type="ECO:0000256" key="4">
    <source>
        <dbReference type="SAM" id="SignalP"/>
    </source>
</evidence>
<gene>
    <name evidence="6" type="ORF">VTL71DRAFT_12773</name>
</gene>
<proteinExistence type="predicted"/>
<reference evidence="6 7" key="1">
    <citation type="journal article" date="2024" name="Commun. Biol.">
        <title>Comparative genomic analysis of thermophilic fungi reveals convergent evolutionary adaptations and gene losses.</title>
        <authorList>
            <person name="Steindorff A.S."/>
            <person name="Aguilar-Pontes M.V."/>
            <person name="Robinson A.J."/>
            <person name="Andreopoulos B."/>
            <person name="LaButti K."/>
            <person name="Kuo A."/>
            <person name="Mondo S."/>
            <person name="Riley R."/>
            <person name="Otillar R."/>
            <person name="Haridas S."/>
            <person name="Lipzen A."/>
            <person name="Grimwood J."/>
            <person name="Schmutz J."/>
            <person name="Clum A."/>
            <person name="Reid I.D."/>
            <person name="Moisan M.C."/>
            <person name="Butler G."/>
            <person name="Nguyen T.T.M."/>
            <person name="Dewar K."/>
            <person name="Conant G."/>
            <person name="Drula E."/>
            <person name="Henrissat B."/>
            <person name="Hansel C."/>
            <person name="Singer S."/>
            <person name="Hutchinson M.I."/>
            <person name="de Vries R.P."/>
            <person name="Natvig D.O."/>
            <person name="Powell A.J."/>
            <person name="Tsang A."/>
            <person name="Grigoriev I.V."/>
        </authorList>
    </citation>
    <scope>NUCLEOTIDE SEQUENCE [LARGE SCALE GENOMIC DNA]</scope>
    <source>
        <strain evidence="6 7">CBS 494.80</strain>
    </source>
</reference>
<evidence type="ECO:0000313" key="6">
    <source>
        <dbReference type="EMBL" id="KAL2071538.1"/>
    </source>
</evidence>
<keyword evidence="2" id="KW-0326">Glycosidase</keyword>
<accession>A0ABR4CNE4</accession>
<evidence type="ECO:0000256" key="2">
    <source>
        <dbReference type="ARBA" id="ARBA00023295"/>
    </source>
</evidence>